<dbReference type="RefSeq" id="WP_154505438.1">
    <property type="nucleotide sequence ID" value="NZ_VUMN01000026.1"/>
</dbReference>
<dbReference type="Pfam" id="PF13190">
    <property type="entry name" value="PDGLE"/>
    <property type="match status" value="1"/>
</dbReference>
<dbReference type="PANTHER" id="PTHR34229">
    <property type="entry name" value="METAL TRANSPORT PROTEIN HI_1621-RELATED"/>
    <property type="match status" value="1"/>
</dbReference>
<evidence type="ECO:0000259" key="8">
    <source>
        <dbReference type="Pfam" id="PF13190"/>
    </source>
</evidence>
<comment type="caution">
    <text evidence="9">The sequence shown here is derived from an EMBL/GenBank/DDBJ whole genome shotgun (WGS) entry which is preliminary data.</text>
</comment>
<dbReference type="GO" id="GO:0005886">
    <property type="term" value="C:plasma membrane"/>
    <property type="evidence" value="ECO:0007669"/>
    <property type="project" value="UniProtKB-SubCell"/>
</dbReference>
<evidence type="ECO:0000256" key="3">
    <source>
        <dbReference type="ARBA" id="ARBA00022475"/>
    </source>
</evidence>
<evidence type="ECO:0000256" key="5">
    <source>
        <dbReference type="ARBA" id="ARBA00022989"/>
    </source>
</evidence>
<protein>
    <submittedName>
        <fullName evidence="9">Cobalt transporter CbiM</fullName>
    </submittedName>
</protein>
<proteinExistence type="predicted"/>
<feature type="domain" description="PDGLE" evidence="8">
    <location>
        <begin position="234"/>
        <end position="322"/>
    </location>
</feature>
<dbReference type="InterPro" id="IPR025937">
    <property type="entry name" value="PDGLE_dom"/>
</dbReference>
<feature type="transmembrane region" description="Helical" evidence="7">
    <location>
        <begin position="72"/>
        <end position="97"/>
    </location>
</feature>
<evidence type="ECO:0000256" key="6">
    <source>
        <dbReference type="ARBA" id="ARBA00023136"/>
    </source>
</evidence>
<evidence type="ECO:0000256" key="4">
    <source>
        <dbReference type="ARBA" id="ARBA00022692"/>
    </source>
</evidence>
<feature type="transmembrane region" description="Helical" evidence="7">
    <location>
        <begin position="40"/>
        <end position="60"/>
    </location>
</feature>
<keyword evidence="5 7" id="KW-1133">Transmembrane helix</keyword>
<accession>A0A7X2TGZ1</accession>
<feature type="transmembrane region" description="Helical" evidence="7">
    <location>
        <begin position="301"/>
        <end position="323"/>
    </location>
</feature>
<keyword evidence="10" id="KW-1185">Reference proteome</keyword>
<name>A0A7X2TGZ1_9FIRM</name>
<dbReference type="AlphaFoldDB" id="A0A7X2TGZ1"/>
<feature type="transmembrane region" description="Helical" evidence="7">
    <location>
        <begin position="188"/>
        <end position="213"/>
    </location>
</feature>
<keyword evidence="3" id="KW-1003">Cell membrane</keyword>
<keyword evidence="2" id="KW-0813">Transport</keyword>
<feature type="transmembrane region" description="Helical" evidence="7">
    <location>
        <begin position="103"/>
        <end position="125"/>
    </location>
</feature>
<dbReference type="NCBIfam" id="NF005598">
    <property type="entry name" value="PRK07331.1"/>
    <property type="match status" value="1"/>
</dbReference>
<sequence>MHIPENYLSPSTCAVMTAAMVPVWIHSVRKVRTELPKEKVSMIGVGAAFSFVAMMFNVPLPGGTTGHAVGGTLIAILLGPEAACIAVSVALLLQALLFGDGGILSFGANCFNMAFVLPFLGYAIYKSLTKGEVSQKRRLFAAGLGSYAGINAAAFCAAIEFGIQPALFHDTAGQALYCPYGLSISIPAMMIGHLTIFGLAEIIFTAGVLAFVLRTSPDLVKNSSVTVSETKPLYALLSTLIVLVPLGLLAEGTAWGEWGAEEIASDASAGTALGYTPAGMTNGLELSTLFPDYSVSGLPDAFGYIVSAVIGVALLIIIFRLAANTRKEPAYSK</sequence>
<evidence type="ECO:0000256" key="1">
    <source>
        <dbReference type="ARBA" id="ARBA00004651"/>
    </source>
</evidence>
<gene>
    <name evidence="9" type="primary">cbiM</name>
    <name evidence="9" type="ORF">FYJ51_10130</name>
</gene>
<dbReference type="EMBL" id="VUMN01000026">
    <property type="protein sequence ID" value="MSS59253.1"/>
    <property type="molecule type" value="Genomic_DNA"/>
</dbReference>
<dbReference type="NCBIfam" id="NF008873">
    <property type="entry name" value="PRK11909.1"/>
    <property type="match status" value="1"/>
</dbReference>
<feature type="transmembrane region" description="Helical" evidence="7">
    <location>
        <begin position="7"/>
        <end position="25"/>
    </location>
</feature>
<evidence type="ECO:0000256" key="2">
    <source>
        <dbReference type="ARBA" id="ARBA00022448"/>
    </source>
</evidence>
<dbReference type="PANTHER" id="PTHR34229:SF1">
    <property type="entry name" value="METAL TRANSPORT PROTEIN HI_1621-RELATED"/>
    <property type="match status" value="1"/>
</dbReference>
<comment type="subcellular location">
    <subcellularLocation>
        <location evidence="1">Cell membrane</location>
        <topology evidence="1">Multi-pass membrane protein</topology>
    </subcellularLocation>
</comment>
<keyword evidence="6 7" id="KW-0472">Membrane</keyword>
<dbReference type="Proteomes" id="UP000461880">
    <property type="component" value="Unassembled WGS sequence"/>
</dbReference>
<dbReference type="InterPro" id="IPR002751">
    <property type="entry name" value="CbiM/NikMN"/>
</dbReference>
<feature type="transmembrane region" description="Helical" evidence="7">
    <location>
        <begin position="233"/>
        <end position="250"/>
    </location>
</feature>
<keyword evidence="4 7" id="KW-0812">Transmembrane</keyword>
<reference evidence="9 10" key="1">
    <citation type="submission" date="2019-08" db="EMBL/GenBank/DDBJ databases">
        <title>In-depth cultivation of the pig gut microbiome towards novel bacterial diversity and tailored functional studies.</title>
        <authorList>
            <person name="Wylensek D."/>
            <person name="Hitch T.C.A."/>
            <person name="Clavel T."/>
        </authorList>
    </citation>
    <scope>NUCLEOTIDE SEQUENCE [LARGE SCALE GENOMIC DNA]</scope>
    <source>
        <strain evidence="9 10">Oil+RF-744-GAM-WT-6</strain>
    </source>
</reference>
<feature type="transmembrane region" description="Helical" evidence="7">
    <location>
        <begin position="146"/>
        <end position="168"/>
    </location>
</feature>
<dbReference type="Pfam" id="PF01891">
    <property type="entry name" value="CbiM"/>
    <property type="match status" value="1"/>
</dbReference>
<evidence type="ECO:0000313" key="9">
    <source>
        <dbReference type="EMBL" id="MSS59253.1"/>
    </source>
</evidence>
<dbReference type="GO" id="GO:0000041">
    <property type="term" value="P:transition metal ion transport"/>
    <property type="evidence" value="ECO:0007669"/>
    <property type="project" value="InterPro"/>
</dbReference>
<evidence type="ECO:0000313" key="10">
    <source>
        <dbReference type="Proteomes" id="UP000461880"/>
    </source>
</evidence>
<evidence type="ECO:0000256" key="7">
    <source>
        <dbReference type="SAM" id="Phobius"/>
    </source>
</evidence>
<dbReference type="Gene3D" id="1.10.1760.20">
    <property type="match status" value="1"/>
</dbReference>
<organism evidence="9 10">
    <name type="scientific">Stecheria intestinalis</name>
    <dbReference type="NCBI Taxonomy" id="2606630"/>
    <lineage>
        <taxon>Bacteria</taxon>
        <taxon>Bacillati</taxon>
        <taxon>Bacillota</taxon>
        <taxon>Erysipelotrichia</taxon>
        <taxon>Erysipelotrichales</taxon>
        <taxon>Erysipelotrichaceae</taxon>
        <taxon>Stecheria</taxon>
    </lineage>
</organism>